<accession>A0A372LNH6</accession>
<evidence type="ECO:0000313" key="3">
    <source>
        <dbReference type="EMBL" id="RFU69145.1"/>
    </source>
</evidence>
<sequence>MLDKKNPNKHYVREDLDAFFGFFKLKKAERWCYSNLGIALLANILEDVTGKSFEESLEDRICKPLGLTDTVMSLSDEQTERRMVAYTKKKEPIPLLSVLQTTHQKQANGSKKNFEMGTWTDGTTVGFHSYAGFIKKLSLGVTVLS</sequence>
<gene>
    <name evidence="3" type="ORF">D0469_10350</name>
</gene>
<proteinExistence type="inferred from homology"/>
<comment type="similarity">
    <text evidence="1">Belongs to the beta-lactamase family.</text>
</comment>
<evidence type="ECO:0000256" key="1">
    <source>
        <dbReference type="ARBA" id="ARBA00038473"/>
    </source>
</evidence>
<dbReference type="InterPro" id="IPR051478">
    <property type="entry name" value="Beta-lactamase-like_AB/R"/>
</dbReference>
<keyword evidence="4" id="KW-1185">Reference proteome</keyword>
<dbReference type="EMBL" id="QVTE01000029">
    <property type="protein sequence ID" value="RFU69145.1"/>
    <property type="molecule type" value="Genomic_DNA"/>
</dbReference>
<dbReference type="PANTHER" id="PTHR22935">
    <property type="entry name" value="PENICILLIN-BINDING PROTEIN"/>
    <property type="match status" value="1"/>
</dbReference>
<keyword evidence="3" id="KW-0378">Hydrolase</keyword>
<dbReference type="GO" id="GO:0016787">
    <property type="term" value="F:hydrolase activity"/>
    <property type="evidence" value="ECO:0007669"/>
    <property type="project" value="UniProtKB-KW"/>
</dbReference>
<dbReference type="Pfam" id="PF00144">
    <property type="entry name" value="Beta-lactamase"/>
    <property type="match status" value="1"/>
</dbReference>
<evidence type="ECO:0000259" key="2">
    <source>
        <dbReference type="Pfam" id="PF00144"/>
    </source>
</evidence>
<dbReference type="Gene3D" id="3.40.710.10">
    <property type="entry name" value="DD-peptidase/beta-lactamase superfamily"/>
    <property type="match status" value="1"/>
</dbReference>
<dbReference type="AlphaFoldDB" id="A0A372LNH6"/>
<dbReference type="SUPFAM" id="SSF56601">
    <property type="entry name" value="beta-lactamase/transpeptidase-like"/>
    <property type="match status" value="1"/>
</dbReference>
<dbReference type="InterPro" id="IPR012338">
    <property type="entry name" value="Beta-lactam/transpept-like"/>
</dbReference>
<dbReference type="PANTHER" id="PTHR22935:SF95">
    <property type="entry name" value="BETA-LACTAMASE-LIKE 1-RELATED"/>
    <property type="match status" value="1"/>
</dbReference>
<dbReference type="RefSeq" id="WP_117326669.1">
    <property type="nucleotide sequence ID" value="NZ_QVTE01000029.1"/>
</dbReference>
<protein>
    <submittedName>
        <fullName evidence="3">Class A beta-lactamase-related serine hydrolase</fullName>
    </submittedName>
</protein>
<reference evidence="3 4" key="1">
    <citation type="submission" date="2018-08" db="EMBL/GenBank/DDBJ databases">
        <title>Bacillus chawlae sp. nov., Bacillus glennii sp. nov., and Bacillus saganii sp. nov. Isolated from the Vehicle Assembly Building at Kennedy Space Center where the Viking Spacecraft were Assembled.</title>
        <authorList>
            <person name="Seuylemezian A."/>
            <person name="Vaishampayan P."/>
        </authorList>
    </citation>
    <scope>NUCLEOTIDE SEQUENCE [LARGE SCALE GENOMIC DNA]</scope>
    <source>
        <strain evidence="3 4">V47-23a</strain>
    </source>
</reference>
<dbReference type="Proteomes" id="UP000264541">
    <property type="component" value="Unassembled WGS sequence"/>
</dbReference>
<name>A0A372LNH6_9BACI</name>
<comment type="caution">
    <text evidence="3">The sequence shown here is derived from an EMBL/GenBank/DDBJ whole genome shotgun (WGS) entry which is preliminary data.</text>
</comment>
<organism evidence="3 4">
    <name type="scientific">Peribacillus saganii</name>
    <dbReference type="NCBI Taxonomy" id="2303992"/>
    <lineage>
        <taxon>Bacteria</taxon>
        <taxon>Bacillati</taxon>
        <taxon>Bacillota</taxon>
        <taxon>Bacilli</taxon>
        <taxon>Bacillales</taxon>
        <taxon>Bacillaceae</taxon>
        <taxon>Peribacillus</taxon>
    </lineage>
</organism>
<dbReference type="InterPro" id="IPR001466">
    <property type="entry name" value="Beta-lactam-related"/>
</dbReference>
<feature type="domain" description="Beta-lactamase-related" evidence="2">
    <location>
        <begin position="28"/>
        <end position="93"/>
    </location>
</feature>
<evidence type="ECO:0000313" key="4">
    <source>
        <dbReference type="Proteomes" id="UP000264541"/>
    </source>
</evidence>